<reference evidence="2 3" key="1">
    <citation type="submission" date="2024-09" db="EMBL/GenBank/DDBJ databases">
        <title>Chromosome-scale assembly of Riccia fluitans.</title>
        <authorList>
            <person name="Paukszto L."/>
            <person name="Sawicki J."/>
            <person name="Karawczyk K."/>
            <person name="Piernik-Szablinska J."/>
            <person name="Szczecinska M."/>
            <person name="Mazdziarz M."/>
        </authorList>
    </citation>
    <scope>NUCLEOTIDE SEQUENCE [LARGE SCALE GENOMIC DNA]</scope>
    <source>
        <strain evidence="2">Rf_01</strain>
        <tissue evidence="2">Aerial parts of the thallus</tissue>
    </source>
</reference>
<feature type="region of interest" description="Disordered" evidence="1">
    <location>
        <begin position="33"/>
        <end position="61"/>
    </location>
</feature>
<comment type="caution">
    <text evidence="2">The sequence shown here is derived from an EMBL/GenBank/DDBJ whole genome shotgun (WGS) entry which is preliminary data.</text>
</comment>
<accession>A0ABD1YZ26</accession>
<protein>
    <submittedName>
        <fullName evidence="2">Uncharacterized protein</fullName>
    </submittedName>
</protein>
<evidence type="ECO:0000256" key="1">
    <source>
        <dbReference type="SAM" id="MobiDB-lite"/>
    </source>
</evidence>
<sequence length="100" mass="11340">MRAGPRVWSRRGLKVATRCRVTWLLNRGLPHPRRQTVRGEADSLLHPKQVRSPTLTGLRDSRPIRVEASRRGHVAPDGEVADRRIRGAGRLRGMGEIRHV</sequence>
<dbReference type="AlphaFoldDB" id="A0ABD1YZ26"/>
<name>A0ABD1YZ26_9MARC</name>
<dbReference type="Proteomes" id="UP001605036">
    <property type="component" value="Unassembled WGS sequence"/>
</dbReference>
<evidence type="ECO:0000313" key="3">
    <source>
        <dbReference type="Proteomes" id="UP001605036"/>
    </source>
</evidence>
<proteinExistence type="predicted"/>
<evidence type="ECO:0000313" key="2">
    <source>
        <dbReference type="EMBL" id="KAL2636031.1"/>
    </source>
</evidence>
<keyword evidence="3" id="KW-1185">Reference proteome</keyword>
<dbReference type="EMBL" id="JBHFFA010000003">
    <property type="protein sequence ID" value="KAL2636031.1"/>
    <property type="molecule type" value="Genomic_DNA"/>
</dbReference>
<organism evidence="2 3">
    <name type="scientific">Riccia fluitans</name>
    <dbReference type="NCBI Taxonomy" id="41844"/>
    <lineage>
        <taxon>Eukaryota</taxon>
        <taxon>Viridiplantae</taxon>
        <taxon>Streptophyta</taxon>
        <taxon>Embryophyta</taxon>
        <taxon>Marchantiophyta</taxon>
        <taxon>Marchantiopsida</taxon>
        <taxon>Marchantiidae</taxon>
        <taxon>Marchantiales</taxon>
        <taxon>Ricciaceae</taxon>
        <taxon>Riccia</taxon>
    </lineage>
</organism>
<gene>
    <name evidence="2" type="ORF">R1flu_007510</name>
</gene>